<dbReference type="NCBIfam" id="TIGR01079">
    <property type="entry name" value="rplX_bact"/>
    <property type="match status" value="1"/>
</dbReference>
<sequence length="127" mass="14236">MSAKTPKLRIKKGDLVQVITRVRGRKNEDGTKTSDLGKQGKVLEVNAETQRVLVEGVNRIKRHTKARPGVEGGIVEREAPIHISNVQLVDPETKKPTRVGIREEKVERDGRTKTNRIRVAKRSGKDI</sequence>
<accession>A0ABV4I4T4</accession>
<keyword evidence="5" id="KW-0699">rRNA-binding</keyword>
<comment type="function">
    <text evidence="5">One of the proteins that surrounds the polypeptide exit tunnel on the outside of the subunit.</text>
</comment>
<evidence type="ECO:0000256" key="5">
    <source>
        <dbReference type="HAMAP-Rule" id="MF_01326"/>
    </source>
</evidence>
<dbReference type="GO" id="GO:0005840">
    <property type="term" value="C:ribosome"/>
    <property type="evidence" value="ECO:0007669"/>
    <property type="project" value="UniProtKB-KW"/>
</dbReference>
<keyword evidence="2 5" id="KW-0689">Ribosomal protein</keyword>
<dbReference type="EMBL" id="JBGGTQ010000004">
    <property type="protein sequence ID" value="MEZ0492624.1"/>
    <property type="molecule type" value="Genomic_DNA"/>
</dbReference>
<dbReference type="PANTHER" id="PTHR12903">
    <property type="entry name" value="MITOCHONDRIAL RIBOSOMAL PROTEIN L24"/>
    <property type="match status" value="1"/>
</dbReference>
<dbReference type="Pfam" id="PF17136">
    <property type="entry name" value="ribosomal_L24"/>
    <property type="match status" value="1"/>
</dbReference>
<comment type="caution">
    <text evidence="7">The sequence shown here is derived from an EMBL/GenBank/DDBJ whole genome shotgun (WGS) entry which is preliminary data.</text>
</comment>
<dbReference type="Gene3D" id="2.30.30.30">
    <property type="match status" value="1"/>
</dbReference>
<gene>
    <name evidence="5 7" type="primary">rplX</name>
    <name evidence="7" type="ORF">AB2L28_10295</name>
</gene>
<dbReference type="InterPro" id="IPR014722">
    <property type="entry name" value="Rib_uL2_dom2"/>
</dbReference>
<dbReference type="InterPro" id="IPR041988">
    <property type="entry name" value="Ribosomal_uL24_KOW"/>
</dbReference>
<feature type="domain" description="Large ribosomal subunit protein uL24 C-terminal" evidence="6">
    <location>
        <begin position="57"/>
        <end position="127"/>
    </location>
</feature>
<evidence type="ECO:0000256" key="3">
    <source>
        <dbReference type="ARBA" id="ARBA00023274"/>
    </source>
</evidence>
<keyword evidence="8" id="KW-1185">Reference proteome</keyword>
<dbReference type="Proteomes" id="UP001566476">
    <property type="component" value="Unassembled WGS sequence"/>
</dbReference>
<evidence type="ECO:0000313" key="7">
    <source>
        <dbReference type="EMBL" id="MEZ0492624.1"/>
    </source>
</evidence>
<comment type="function">
    <text evidence="5">One of two assembly initiator proteins, it binds directly to the 5'-end of the 23S rRNA, where it nucleates assembly of the 50S subunit.</text>
</comment>
<reference evidence="7 8" key="1">
    <citation type="submission" date="2024-07" db="EMBL/GenBank/DDBJ databases">
        <authorList>
            <person name="Thanompreechachai J."/>
            <person name="Duangmal K."/>
        </authorList>
    </citation>
    <scope>NUCLEOTIDE SEQUENCE [LARGE SCALE GENOMIC DNA]</scope>
    <source>
        <strain evidence="7 8">TBRC 1896</strain>
    </source>
</reference>
<keyword evidence="3 5" id="KW-0687">Ribonucleoprotein</keyword>
<dbReference type="CDD" id="cd06089">
    <property type="entry name" value="KOW_RPL26"/>
    <property type="match status" value="1"/>
</dbReference>
<comment type="subunit">
    <text evidence="5">Part of the 50S ribosomal subunit.</text>
</comment>
<proteinExistence type="inferred from homology"/>
<dbReference type="SUPFAM" id="SSF50104">
    <property type="entry name" value="Translation proteins SH3-like domain"/>
    <property type="match status" value="1"/>
</dbReference>
<evidence type="ECO:0000313" key="8">
    <source>
        <dbReference type="Proteomes" id="UP001566476"/>
    </source>
</evidence>
<name>A0ABV4I4T4_9ACTN</name>
<evidence type="ECO:0000259" key="6">
    <source>
        <dbReference type="Pfam" id="PF17136"/>
    </source>
</evidence>
<dbReference type="InterPro" id="IPR003256">
    <property type="entry name" value="Ribosomal_uL24"/>
</dbReference>
<organism evidence="7 8">
    <name type="scientific">Kineococcus mangrovi</name>
    <dbReference type="NCBI Taxonomy" id="1660183"/>
    <lineage>
        <taxon>Bacteria</taxon>
        <taxon>Bacillati</taxon>
        <taxon>Actinomycetota</taxon>
        <taxon>Actinomycetes</taxon>
        <taxon>Kineosporiales</taxon>
        <taxon>Kineosporiaceae</taxon>
        <taxon>Kineococcus</taxon>
    </lineage>
</organism>
<keyword evidence="5" id="KW-0694">RNA-binding</keyword>
<evidence type="ECO:0000256" key="2">
    <source>
        <dbReference type="ARBA" id="ARBA00022980"/>
    </source>
</evidence>
<protein>
    <recommendedName>
        <fullName evidence="4 5">Large ribosomal subunit protein uL24</fullName>
    </recommendedName>
</protein>
<dbReference type="RefSeq" id="WP_366172906.1">
    <property type="nucleotide sequence ID" value="NZ_JBGGTQ010000004.1"/>
</dbReference>
<dbReference type="InterPro" id="IPR057264">
    <property type="entry name" value="Ribosomal_uL24_C"/>
</dbReference>
<dbReference type="HAMAP" id="MF_01326_B">
    <property type="entry name" value="Ribosomal_uL24_B"/>
    <property type="match status" value="1"/>
</dbReference>
<evidence type="ECO:0000256" key="1">
    <source>
        <dbReference type="ARBA" id="ARBA00010618"/>
    </source>
</evidence>
<evidence type="ECO:0000256" key="4">
    <source>
        <dbReference type="ARBA" id="ARBA00035206"/>
    </source>
</evidence>
<comment type="similarity">
    <text evidence="1 5">Belongs to the universal ribosomal protein uL24 family.</text>
</comment>
<dbReference type="InterPro" id="IPR008991">
    <property type="entry name" value="Translation_prot_SH3-like_sf"/>
</dbReference>